<dbReference type="InterPro" id="IPR023346">
    <property type="entry name" value="Lysozyme-like_dom_sf"/>
</dbReference>
<evidence type="ECO:0000259" key="2">
    <source>
        <dbReference type="Pfam" id="PF01464"/>
    </source>
</evidence>
<evidence type="ECO:0000313" key="3">
    <source>
        <dbReference type="EMBL" id="OGY42768.1"/>
    </source>
</evidence>
<keyword evidence="1" id="KW-0812">Transmembrane</keyword>
<reference evidence="3 4" key="1">
    <citation type="journal article" date="2016" name="Nat. Commun.">
        <title>Thousands of microbial genomes shed light on interconnected biogeochemical processes in an aquifer system.</title>
        <authorList>
            <person name="Anantharaman K."/>
            <person name="Brown C.T."/>
            <person name="Hug L.A."/>
            <person name="Sharon I."/>
            <person name="Castelle C.J."/>
            <person name="Probst A.J."/>
            <person name="Thomas B.C."/>
            <person name="Singh A."/>
            <person name="Wilkins M.J."/>
            <person name="Karaoz U."/>
            <person name="Brodie E.L."/>
            <person name="Williams K.H."/>
            <person name="Hubbard S.S."/>
            <person name="Banfield J.F."/>
        </authorList>
    </citation>
    <scope>NUCLEOTIDE SEQUENCE [LARGE SCALE GENOMIC DNA]</scope>
</reference>
<dbReference type="SUPFAM" id="SSF53955">
    <property type="entry name" value="Lysozyme-like"/>
    <property type="match status" value="1"/>
</dbReference>
<keyword evidence="1" id="KW-1133">Transmembrane helix</keyword>
<evidence type="ECO:0000313" key="4">
    <source>
        <dbReference type="Proteomes" id="UP000176260"/>
    </source>
</evidence>
<feature type="transmembrane region" description="Helical" evidence="1">
    <location>
        <begin position="29"/>
        <end position="47"/>
    </location>
</feature>
<dbReference type="PANTHER" id="PTHR37423:SF2">
    <property type="entry name" value="MEMBRANE-BOUND LYTIC MUREIN TRANSGLYCOSYLASE C"/>
    <property type="match status" value="1"/>
</dbReference>
<dbReference type="Proteomes" id="UP000176260">
    <property type="component" value="Unassembled WGS sequence"/>
</dbReference>
<proteinExistence type="predicted"/>
<evidence type="ECO:0000256" key="1">
    <source>
        <dbReference type="SAM" id="Phobius"/>
    </source>
</evidence>
<name>A0A1G1XRW2_9BACT</name>
<dbReference type="PANTHER" id="PTHR37423">
    <property type="entry name" value="SOLUBLE LYTIC MUREIN TRANSGLYCOSYLASE-RELATED"/>
    <property type="match status" value="1"/>
</dbReference>
<dbReference type="Gene3D" id="1.10.530.10">
    <property type="match status" value="1"/>
</dbReference>
<dbReference type="EMBL" id="MHIA01000007">
    <property type="protein sequence ID" value="OGY42768.1"/>
    <property type="molecule type" value="Genomic_DNA"/>
</dbReference>
<dbReference type="CDD" id="cd00254">
    <property type="entry name" value="LT-like"/>
    <property type="match status" value="1"/>
</dbReference>
<gene>
    <name evidence="3" type="ORF">A2Y67_02515</name>
</gene>
<keyword evidence="1" id="KW-0472">Membrane</keyword>
<dbReference type="AlphaFoldDB" id="A0A1G1XRW2"/>
<organism evidence="3 4">
    <name type="scientific">Candidatus Buchananbacteria bacterium RBG_13_39_9</name>
    <dbReference type="NCBI Taxonomy" id="1797531"/>
    <lineage>
        <taxon>Bacteria</taxon>
        <taxon>Candidatus Buchananiibacteriota</taxon>
    </lineage>
</organism>
<accession>A0A1G1XRW2</accession>
<protein>
    <recommendedName>
        <fullName evidence="2">Transglycosylase SLT domain-containing protein</fullName>
    </recommendedName>
</protein>
<dbReference type="Pfam" id="PF01464">
    <property type="entry name" value="SLT"/>
    <property type="match status" value="1"/>
</dbReference>
<feature type="domain" description="Transglycosylase SLT" evidence="2">
    <location>
        <begin position="139"/>
        <end position="239"/>
    </location>
</feature>
<comment type="caution">
    <text evidence="3">The sequence shown here is derived from an EMBL/GenBank/DDBJ whole genome shotgun (WGS) entry which is preliminary data.</text>
</comment>
<dbReference type="InterPro" id="IPR008258">
    <property type="entry name" value="Transglycosylase_SLT_dom_1"/>
</dbReference>
<sequence>MKNCFLELNYLTKTDQALKRERRQNMKRWILAEMVMVAAIFFLGWVIKIQLNPVAQAKETTAAEIYVQTEKGLIPYSQVKIVPIGPVKAVLKKEPVVDQPVKTSNQQLLVQVYEQYALYQRYGTGEKYLRRLSKYNWVINQAALYLGLDPDLGRGLIAAESMGNPNAVSSENAIGLTQILNVPNVCQAKARRILGANKIDLYNPVHNIWLGLLTLRHYLQQRDNDLLLGLVSYNYGPNRPSVIQATSWEDLQANAEIKSYPIKVLALTLLAKVRDQYGQVLPYTKENRGKIEAITLPGIE</sequence>